<proteinExistence type="inferred from homology"/>
<keyword evidence="5" id="KW-0862">Zinc</keyword>
<feature type="transmembrane region" description="Helical" evidence="8">
    <location>
        <begin position="54"/>
        <end position="71"/>
    </location>
</feature>
<dbReference type="InterPro" id="IPR003689">
    <property type="entry name" value="ZIP"/>
</dbReference>
<dbReference type="GO" id="GO:0005385">
    <property type="term" value="F:zinc ion transmembrane transporter activity"/>
    <property type="evidence" value="ECO:0007669"/>
    <property type="project" value="TreeGrafter"/>
</dbReference>
<dbReference type="OrthoDB" id="9787346at2"/>
<keyword evidence="10" id="KW-1185">Reference proteome</keyword>
<evidence type="ECO:0000256" key="4">
    <source>
        <dbReference type="ARBA" id="ARBA00022692"/>
    </source>
</evidence>
<dbReference type="RefSeq" id="WP_004619721.1">
    <property type="nucleotide sequence ID" value="NZ_ACXX02000008.1"/>
</dbReference>
<keyword evidence="6 8" id="KW-1133">Transmembrane helix</keyword>
<sequence>MFSRHTIFERGINVEHILKITFIGLISGITGTGIGGLIAFFVDKRISNRLLSSILEFSAGLMTAVVCFELVPEAFEIAGLNLTIIGIGLGILIVMILDDMVKRIDSVKNTKGNSGLLRAGILVSVGLALHNLPEGFAVGSGFEASVELGLTLTVIIAIHDVPEGIAMALPMKLGGFSAKKAFLLTVLSGVPMGLGAFIGAVLGHVSQQFIALCLGFAGGAMLYVVFGELIPESKRIYLGRMSSVGNILGIVCGIIVTMLN</sequence>
<comment type="subcellular location">
    <subcellularLocation>
        <location evidence="1">Cell membrane</location>
        <topology evidence="1">Multi-pass membrane protein</topology>
    </subcellularLocation>
</comment>
<feature type="transmembrane region" description="Helical" evidence="8">
    <location>
        <begin position="208"/>
        <end position="226"/>
    </location>
</feature>
<comment type="similarity">
    <text evidence="2">Belongs to the ZIP transporter (TC 2.A.5) family.</text>
</comment>
<keyword evidence="4 8" id="KW-0812">Transmembrane</keyword>
<evidence type="ECO:0000256" key="8">
    <source>
        <dbReference type="SAM" id="Phobius"/>
    </source>
</evidence>
<evidence type="ECO:0000256" key="7">
    <source>
        <dbReference type="ARBA" id="ARBA00023136"/>
    </source>
</evidence>
<evidence type="ECO:0000256" key="3">
    <source>
        <dbReference type="ARBA" id="ARBA00022475"/>
    </source>
</evidence>
<name>F1TDN2_9FIRM</name>
<dbReference type="PANTHER" id="PTHR11040:SF211">
    <property type="entry name" value="ZINC TRANSPORTER ZIP11"/>
    <property type="match status" value="1"/>
</dbReference>
<evidence type="ECO:0000313" key="9">
    <source>
        <dbReference type="EMBL" id="EGD47328.1"/>
    </source>
</evidence>
<evidence type="ECO:0000256" key="2">
    <source>
        <dbReference type="ARBA" id="ARBA00006939"/>
    </source>
</evidence>
<dbReference type="GO" id="GO:0005886">
    <property type="term" value="C:plasma membrane"/>
    <property type="evidence" value="ECO:0007669"/>
    <property type="project" value="UniProtKB-SubCell"/>
</dbReference>
<feature type="transmembrane region" description="Helical" evidence="8">
    <location>
        <begin position="77"/>
        <end position="96"/>
    </location>
</feature>
<dbReference type="Proteomes" id="UP000003860">
    <property type="component" value="Unassembled WGS sequence"/>
</dbReference>
<protein>
    <submittedName>
        <fullName evidence="9">Zinc/iron permease</fullName>
    </submittedName>
</protein>
<feature type="transmembrane region" description="Helical" evidence="8">
    <location>
        <begin position="181"/>
        <end position="202"/>
    </location>
</feature>
<feature type="transmembrane region" description="Helical" evidence="8">
    <location>
        <begin position="20"/>
        <end position="42"/>
    </location>
</feature>
<dbReference type="EMBL" id="ACXX02000008">
    <property type="protein sequence ID" value="EGD47328.1"/>
    <property type="molecule type" value="Genomic_DNA"/>
</dbReference>
<feature type="transmembrane region" description="Helical" evidence="8">
    <location>
        <begin position="238"/>
        <end position="259"/>
    </location>
</feature>
<comment type="caution">
    <text evidence="9">The sequence shown here is derived from an EMBL/GenBank/DDBJ whole genome shotgun (WGS) entry which is preliminary data.</text>
</comment>
<accession>F1TDN2</accession>
<dbReference type="PANTHER" id="PTHR11040">
    <property type="entry name" value="ZINC/IRON TRANSPORTER"/>
    <property type="match status" value="1"/>
</dbReference>
<gene>
    <name evidence="9" type="ORF">Cpap_1911</name>
</gene>
<evidence type="ECO:0000256" key="6">
    <source>
        <dbReference type="ARBA" id="ARBA00022989"/>
    </source>
</evidence>
<evidence type="ECO:0000313" key="10">
    <source>
        <dbReference type="Proteomes" id="UP000003860"/>
    </source>
</evidence>
<keyword evidence="7 8" id="KW-0472">Membrane</keyword>
<evidence type="ECO:0000256" key="5">
    <source>
        <dbReference type="ARBA" id="ARBA00022833"/>
    </source>
</evidence>
<reference evidence="9" key="2">
    <citation type="submission" date="2011-01" db="EMBL/GenBank/DDBJ databases">
        <title>The Non-contiguous Finished genome of Clostridium papyrosolvens.</title>
        <authorList>
            <person name="Lucas S."/>
            <person name="Copeland A."/>
            <person name="Lapidus A."/>
            <person name="Cheng J.-F."/>
            <person name="Goodwin L."/>
            <person name="Pitluck S."/>
            <person name="Misra M."/>
            <person name="Chertkov O."/>
            <person name="Detter J.C."/>
            <person name="Han C."/>
            <person name="Tapia R."/>
            <person name="Land M."/>
            <person name="Hauser L."/>
            <person name="Kyrpides N."/>
            <person name="Ivanova N."/>
            <person name="Pagani I."/>
            <person name="Mouttaki H."/>
            <person name="He Z."/>
            <person name="Zhou J."/>
            <person name="Hemme C.L."/>
            <person name="Woyke T."/>
        </authorList>
    </citation>
    <scope>NUCLEOTIDE SEQUENCE [LARGE SCALE GENOMIC DNA]</scope>
    <source>
        <strain evidence="9">DSM 2782</strain>
    </source>
</reference>
<dbReference type="STRING" id="588581.Cpap_1911"/>
<organism evidence="9 10">
    <name type="scientific">Ruminiclostridium papyrosolvens DSM 2782</name>
    <dbReference type="NCBI Taxonomy" id="588581"/>
    <lineage>
        <taxon>Bacteria</taxon>
        <taxon>Bacillati</taxon>
        <taxon>Bacillota</taxon>
        <taxon>Clostridia</taxon>
        <taxon>Eubacteriales</taxon>
        <taxon>Oscillospiraceae</taxon>
        <taxon>Ruminiclostridium</taxon>
    </lineage>
</organism>
<dbReference type="eggNOG" id="COG0428">
    <property type="taxonomic scope" value="Bacteria"/>
</dbReference>
<evidence type="ECO:0000256" key="1">
    <source>
        <dbReference type="ARBA" id="ARBA00004651"/>
    </source>
</evidence>
<keyword evidence="3" id="KW-1003">Cell membrane</keyword>
<dbReference type="Pfam" id="PF02535">
    <property type="entry name" value="Zip"/>
    <property type="match status" value="1"/>
</dbReference>
<reference evidence="9" key="1">
    <citation type="submission" date="2009-07" db="EMBL/GenBank/DDBJ databases">
        <authorList>
            <consortium name="US DOE Joint Genome Institute (JGI-PGF)"/>
            <person name="Lucas S."/>
            <person name="Copeland A."/>
            <person name="Lapidus A."/>
            <person name="Glavina del Rio T."/>
            <person name="Tice H."/>
            <person name="Bruce D."/>
            <person name="Goodwin L."/>
            <person name="Pitluck S."/>
            <person name="Larimer F."/>
            <person name="Land M.L."/>
            <person name="Mouttaki H."/>
            <person name="He Z."/>
            <person name="Zhou J."/>
            <person name="Hemme C.L."/>
        </authorList>
    </citation>
    <scope>NUCLEOTIDE SEQUENCE [LARGE SCALE GENOMIC DNA]</scope>
    <source>
        <strain evidence="9">DSM 2782</strain>
    </source>
</reference>
<dbReference type="AlphaFoldDB" id="F1TDN2"/>